<feature type="transmembrane region" description="Helical" evidence="7">
    <location>
        <begin position="92"/>
        <end position="112"/>
    </location>
</feature>
<dbReference type="PANTHER" id="PTHR20855:SF52">
    <property type="entry name" value="ADIPONECTIN RECEPTOR PROTEIN"/>
    <property type="match status" value="1"/>
</dbReference>
<dbReference type="GO" id="GO:0016020">
    <property type="term" value="C:membrane"/>
    <property type="evidence" value="ECO:0007669"/>
    <property type="project" value="UniProtKB-SubCell"/>
</dbReference>
<keyword evidence="10" id="KW-1185">Reference proteome</keyword>
<evidence type="ECO:0000313" key="10">
    <source>
        <dbReference type="Proteomes" id="UP000054196"/>
    </source>
</evidence>
<evidence type="ECO:0000256" key="2">
    <source>
        <dbReference type="ARBA" id="ARBA00007018"/>
    </source>
</evidence>
<feature type="transmembrane region" description="Helical" evidence="7">
    <location>
        <begin position="33"/>
        <end position="55"/>
    </location>
</feature>
<feature type="binding site" evidence="6">
    <location>
        <position position="197"/>
    </location>
    <ligand>
        <name>Zn(2+)</name>
        <dbReference type="ChEBI" id="CHEBI:29105"/>
    </ligand>
</feature>
<name>R7S0X0_PUNST</name>
<gene>
    <name evidence="9" type="ORF">PUNSTDRAFT_78043</name>
</gene>
<evidence type="ECO:0000256" key="3">
    <source>
        <dbReference type="ARBA" id="ARBA00022692"/>
    </source>
</evidence>
<feature type="transmembrane region" description="Helical" evidence="7">
    <location>
        <begin position="195"/>
        <end position="215"/>
    </location>
</feature>
<feature type="transmembrane region" description="Helical" evidence="7">
    <location>
        <begin position="124"/>
        <end position="143"/>
    </location>
</feature>
<dbReference type="KEGG" id="psq:PUNSTDRAFT_78043"/>
<dbReference type="EMBL" id="JH687562">
    <property type="protein sequence ID" value="EIN03499.1"/>
    <property type="molecule type" value="Genomic_DNA"/>
</dbReference>
<evidence type="ECO:0000256" key="8">
    <source>
        <dbReference type="SAM" id="SignalP"/>
    </source>
</evidence>
<evidence type="ECO:0000256" key="5">
    <source>
        <dbReference type="ARBA" id="ARBA00023136"/>
    </source>
</evidence>
<dbReference type="AlphaFoldDB" id="R7S0X0"/>
<dbReference type="InterPro" id="IPR004254">
    <property type="entry name" value="AdipoR/HlyIII-related"/>
</dbReference>
<comment type="similarity">
    <text evidence="2">Belongs to the ADIPOR family.</text>
</comment>
<dbReference type="GeneID" id="18885775"/>
<accession>R7S0X0</accession>
<evidence type="ECO:0000256" key="7">
    <source>
        <dbReference type="SAM" id="Phobius"/>
    </source>
</evidence>
<feature type="transmembrane region" description="Helical" evidence="7">
    <location>
        <begin position="155"/>
        <end position="174"/>
    </location>
</feature>
<keyword evidence="6" id="KW-0862">Zinc</keyword>
<reference evidence="10" key="1">
    <citation type="journal article" date="2012" name="Science">
        <title>The Paleozoic origin of enzymatic lignin decomposition reconstructed from 31 fungal genomes.</title>
        <authorList>
            <person name="Floudas D."/>
            <person name="Binder M."/>
            <person name="Riley R."/>
            <person name="Barry K."/>
            <person name="Blanchette R.A."/>
            <person name="Henrissat B."/>
            <person name="Martinez A.T."/>
            <person name="Otillar R."/>
            <person name="Spatafora J.W."/>
            <person name="Yadav J.S."/>
            <person name="Aerts A."/>
            <person name="Benoit I."/>
            <person name="Boyd A."/>
            <person name="Carlson A."/>
            <person name="Copeland A."/>
            <person name="Coutinho P.M."/>
            <person name="de Vries R.P."/>
            <person name="Ferreira P."/>
            <person name="Findley K."/>
            <person name="Foster B."/>
            <person name="Gaskell J."/>
            <person name="Glotzer D."/>
            <person name="Gorecki P."/>
            <person name="Heitman J."/>
            <person name="Hesse C."/>
            <person name="Hori C."/>
            <person name="Igarashi K."/>
            <person name="Jurgens J.A."/>
            <person name="Kallen N."/>
            <person name="Kersten P."/>
            <person name="Kohler A."/>
            <person name="Kuees U."/>
            <person name="Kumar T.K.A."/>
            <person name="Kuo A."/>
            <person name="LaButti K."/>
            <person name="Larrondo L.F."/>
            <person name="Lindquist E."/>
            <person name="Ling A."/>
            <person name="Lombard V."/>
            <person name="Lucas S."/>
            <person name="Lundell T."/>
            <person name="Martin R."/>
            <person name="McLaughlin D.J."/>
            <person name="Morgenstern I."/>
            <person name="Morin E."/>
            <person name="Murat C."/>
            <person name="Nagy L.G."/>
            <person name="Nolan M."/>
            <person name="Ohm R.A."/>
            <person name="Patyshakuliyeva A."/>
            <person name="Rokas A."/>
            <person name="Ruiz-Duenas F.J."/>
            <person name="Sabat G."/>
            <person name="Salamov A."/>
            <person name="Samejima M."/>
            <person name="Schmutz J."/>
            <person name="Slot J.C."/>
            <person name="St John F."/>
            <person name="Stenlid J."/>
            <person name="Sun H."/>
            <person name="Sun S."/>
            <person name="Syed K."/>
            <person name="Tsang A."/>
            <person name="Wiebenga A."/>
            <person name="Young D."/>
            <person name="Pisabarro A."/>
            <person name="Eastwood D.C."/>
            <person name="Martin F."/>
            <person name="Cullen D."/>
            <person name="Grigoriev I.V."/>
            <person name="Hibbett D.S."/>
        </authorList>
    </citation>
    <scope>NUCLEOTIDE SEQUENCE [LARGE SCALE GENOMIC DNA]</scope>
    <source>
        <strain evidence="10">HHB-11173 SS5</strain>
    </source>
</reference>
<feature type="chain" id="PRO_5004455250" evidence="8">
    <location>
        <begin position="21"/>
        <end position="228"/>
    </location>
</feature>
<evidence type="ECO:0000313" key="9">
    <source>
        <dbReference type="EMBL" id="EIN03499.1"/>
    </source>
</evidence>
<proteinExistence type="inferred from homology"/>
<evidence type="ECO:0000256" key="6">
    <source>
        <dbReference type="PIRSR" id="PIRSR604254-1"/>
    </source>
</evidence>
<dbReference type="OMA" id="AYWLYHL"/>
<dbReference type="GO" id="GO:0038023">
    <property type="term" value="F:signaling receptor activity"/>
    <property type="evidence" value="ECO:0007669"/>
    <property type="project" value="TreeGrafter"/>
</dbReference>
<dbReference type="PANTHER" id="PTHR20855">
    <property type="entry name" value="ADIPOR/PROGESTIN RECEPTOR-RELATED"/>
    <property type="match status" value="1"/>
</dbReference>
<feature type="transmembrane region" description="Helical" evidence="7">
    <location>
        <begin position="62"/>
        <end position="80"/>
    </location>
</feature>
<dbReference type="Pfam" id="PF03006">
    <property type="entry name" value="HlyIII"/>
    <property type="match status" value="1"/>
</dbReference>
<keyword evidence="6" id="KW-0479">Metal-binding</keyword>
<dbReference type="GO" id="GO:0046872">
    <property type="term" value="F:metal ion binding"/>
    <property type="evidence" value="ECO:0007669"/>
    <property type="project" value="UniProtKB-KW"/>
</dbReference>
<feature type="non-terminal residue" evidence="9">
    <location>
        <position position="1"/>
    </location>
</feature>
<feature type="binding site" evidence="6">
    <location>
        <position position="53"/>
    </location>
    <ligand>
        <name>Zn(2+)</name>
        <dbReference type="ChEBI" id="CHEBI:29105"/>
    </ligand>
</feature>
<organism evidence="9 10">
    <name type="scientific">Punctularia strigosozonata (strain HHB-11173)</name>
    <name type="common">White-rot fungus</name>
    <dbReference type="NCBI Taxonomy" id="741275"/>
    <lineage>
        <taxon>Eukaryota</taxon>
        <taxon>Fungi</taxon>
        <taxon>Dikarya</taxon>
        <taxon>Basidiomycota</taxon>
        <taxon>Agaricomycotina</taxon>
        <taxon>Agaricomycetes</taxon>
        <taxon>Corticiales</taxon>
        <taxon>Punctulariaceae</taxon>
        <taxon>Punctularia</taxon>
    </lineage>
</organism>
<protein>
    <submittedName>
        <fullName evidence="9">Hly-III-like protein</fullName>
    </submittedName>
</protein>
<feature type="binding site" evidence="6">
    <location>
        <position position="193"/>
    </location>
    <ligand>
        <name>Zn(2+)</name>
        <dbReference type="ChEBI" id="CHEBI:29105"/>
    </ligand>
</feature>
<comment type="subcellular location">
    <subcellularLocation>
        <location evidence="1">Membrane</location>
        <topology evidence="1">Multi-pass membrane protein</topology>
    </subcellularLocation>
</comment>
<sequence length="228" mass="25273">GSVLFLYFLTIFRDIHLADCQARNSVASTSVPVAVVAFLCSASACFVLSSLYHVFECHSIHLLDYTGIIGLIVASSYPWNYYYWFCEPRYQLFYLSSVTVVGVGAAAAIASPRYSRPEHASARVLLFTSLMVINVTALVHAAIRDGFQKLCETMGVRYILCSWAFYLLGGVLYAKRFPESKAPGRFDIFGASHPLLHICVIIGAVLHYVTVLRIFHHWHPAVGLANGT</sequence>
<dbReference type="OrthoDB" id="5585746at2759"/>
<keyword evidence="8" id="KW-0732">Signal</keyword>
<evidence type="ECO:0000256" key="4">
    <source>
        <dbReference type="ARBA" id="ARBA00022989"/>
    </source>
</evidence>
<evidence type="ECO:0000256" key="1">
    <source>
        <dbReference type="ARBA" id="ARBA00004141"/>
    </source>
</evidence>
<keyword evidence="4 7" id="KW-1133">Transmembrane helix</keyword>
<dbReference type="Proteomes" id="UP000054196">
    <property type="component" value="Unassembled WGS sequence"/>
</dbReference>
<feature type="signal peptide" evidence="8">
    <location>
        <begin position="1"/>
        <end position="20"/>
    </location>
</feature>
<dbReference type="HOGENOM" id="CLU_023075_5_1_1"/>
<dbReference type="eggNOG" id="KOG0748">
    <property type="taxonomic scope" value="Eukaryota"/>
</dbReference>
<dbReference type="RefSeq" id="XP_007389271.1">
    <property type="nucleotide sequence ID" value="XM_007389209.1"/>
</dbReference>
<keyword evidence="3 7" id="KW-0812">Transmembrane</keyword>
<keyword evidence="5 7" id="KW-0472">Membrane</keyword>
<dbReference type="GO" id="GO:0006882">
    <property type="term" value="P:intracellular zinc ion homeostasis"/>
    <property type="evidence" value="ECO:0007669"/>
    <property type="project" value="TreeGrafter"/>
</dbReference>